<dbReference type="AlphaFoldDB" id="A0A4Y2PBV4"/>
<evidence type="ECO:0000313" key="6">
    <source>
        <dbReference type="EMBL" id="GBN48529.1"/>
    </source>
</evidence>
<dbReference type="Gene3D" id="3.40.1090.10">
    <property type="entry name" value="Cytosolic phospholipase A2 catalytic domain"/>
    <property type="match status" value="1"/>
</dbReference>
<dbReference type="CDD" id="cd07211">
    <property type="entry name" value="Pat_PNPLA8"/>
    <property type="match status" value="1"/>
</dbReference>
<dbReference type="InterPro" id="IPR016035">
    <property type="entry name" value="Acyl_Trfase/lysoPLipase"/>
</dbReference>
<keyword evidence="7" id="KW-1185">Reference proteome</keyword>
<comment type="caution">
    <text evidence="6">The sequence shown here is derived from an EMBL/GenBank/DDBJ whole genome shotgun (WGS) entry which is preliminary data.</text>
</comment>
<feature type="active site" description="Nucleophile" evidence="4">
    <location>
        <position position="310"/>
    </location>
</feature>
<evidence type="ECO:0000256" key="3">
    <source>
        <dbReference type="ARBA" id="ARBA00023098"/>
    </source>
</evidence>
<dbReference type="Pfam" id="PF01734">
    <property type="entry name" value="Patatin"/>
    <property type="match status" value="1"/>
</dbReference>
<keyword evidence="2 4" id="KW-0442">Lipid degradation</keyword>
<feature type="short sequence motif" description="GXGXXG" evidence="4">
    <location>
        <begin position="276"/>
        <end position="281"/>
    </location>
</feature>
<proteinExistence type="predicted"/>
<dbReference type="GO" id="GO:0047499">
    <property type="term" value="F:calcium-independent phospholipase A2 activity"/>
    <property type="evidence" value="ECO:0007669"/>
    <property type="project" value="TreeGrafter"/>
</dbReference>
<accession>A0A4Y2PBV4</accession>
<dbReference type="PROSITE" id="PS51635">
    <property type="entry name" value="PNPLA"/>
    <property type="match status" value="1"/>
</dbReference>
<dbReference type="GO" id="GO:0016020">
    <property type="term" value="C:membrane"/>
    <property type="evidence" value="ECO:0007669"/>
    <property type="project" value="TreeGrafter"/>
</dbReference>
<dbReference type="EMBL" id="BGPR01010886">
    <property type="protein sequence ID" value="GBN48529.1"/>
    <property type="molecule type" value="Genomic_DNA"/>
</dbReference>
<dbReference type="OrthoDB" id="630895at2759"/>
<evidence type="ECO:0000256" key="1">
    <source>
        <dbReference type="ARBA" id="ARBA00022801"/>
    </source>
</evidence>
<keyword evidence="3 4" id="KW-0443">Lipid metabolism</keyword>
<reference evidence="6 7" key="1">
    <citation type="journal article" date="2019" name="Sci. Rep.">
        <title>Orb-weaving spider Araneus ventricosus genome elucidates the spidroin gene catalogue.</title>
        <authorList>
            <person name="Kono N."/>
            <person name="Nakamura H."/>
            <person name="Ohtoshi R."/>
            <person name="Moran D.A.P."/>
            <person name="Shinohara A."/>
            <person name="Yoshida Y."/>
            <person name="Fujiwara M."/>
            <person name="Mori M."/>
            <person name="Tomita M."/>
            <person name="Arakawa K."/>
        </authorList>
    </citation>
    <scope>NUCLEOTIDE SEQUENCE [LARGE SCALE GENOMIC DNA]</scope>
</reference>
<dbReference type="GO" id="GO:0016042">
    <property type="term" value="P:lipid catabolic process"/>
    <property type="evidence" value="ECO:0007669"/>
    <property type="project" value="UniProtKB-UniRule"/>
</dbReference>
<feature type="domain" description="PNPLA" evidence="5">
    <location>
        <begin position="272"/>
        <end position="466"/>
    </location>
</feature>
<dbReference type="GO" id="GO:0019369">
    <property type="term" value="P:arachidonate metabolic process"/>
    <property type="evidence" value="ECO:0007669"/>
    <property type="project" value="TreeGrafter"/>
</dbReference>
<name>A0A4Y2PBV4_ARAVE</name>
<dbReference type="InterPro" id="IPR045217">
    <property type="entry name" value="PNPLA8-like"/>
</dbReference>
<dbReference type="Proteomes" id="UP000499080">
    <property type="component" value="Unassembled WGS sequence"/>
</dbReference>
<organism evidence="6 7">
    <name type="scientific">Araneus ventricosus</name>
    <name type="common">Orbweaver spider</name>
    <name type="synonym">Epeira ventricosa</name>
    <dbReference type="NCBI Taxonomy" id="182803"/>
    <lineage>
        <taxon>Eukaryota</taxon>
        <taxon>Metazoa</taxon>
        <taxon>Ecdysozoa</taxon>
        <taxon>Arthropoda</taxon>
        <taxon>Chelicerata</taxon>
        <taxon>Arachnida</taxon>
        <taxon>Araneae</taxon>
        <taxon>Araneomorphae</taxon>
        <taxon>Entelegynae</taxon>
        <taxon>Araneoidea</taxon>
        <taxon>Araneidae</taxon>
        <taxon>Araneus</taxon>
    </lineage>
</organism>
<gene>
    <name evidence="6" type="primary">PNPLA8_1</name>
    <name evidence="6" type="ORF">AVEN_5130_1</name>
</gene>
<feature type="short sequence motif" description="DGA/G" evidence="4">
    <location>
        <begin position="453"/>
        <end position="455"/>
    </location>
</feature>
<evidence type="ECO:0000259" key="5">
    <source>
        <dbReference type="PROSITE" id="PS51635"/>
    </source>
</evidence>
<evidence type="ECO:0000256" key="4">
    <source>
        <dbReference type="PROSITE-ProRule" id="PRU01161"/>
    </source>
</evidence>
<keyword evidence="1 4" id="KW-0378">Hydrolase</keyword>
<protein>
    <submittedName>
        <fullName evidence="6">Calcium-independent phospholipase A2-gamma</fullName>
    </submittedName>
</protein>
<dbReference type="PANTHER" id="PTHR24185:SF1">
    <property type="entry name" value="CALCIUM-INDEPENDENT PHOSPHOLIPASE A2-GAMMA"/>
    <property type="match status" value="1"/>
</dbReference>
<sequence length="600" mass="67516">MKARAIAPKAFTCPPLFGAVSSVKRRKKVILQFPYGTSSKPTVNNLPSKLSIFNLRNNTNSILPVIWKSVAVASSLLTSITSHFSKAKKEGEESNTKSTDDLKSTQVVVDSQKVNSADLTVTDGRLNTEIKHSPLIQKIEDPSVEQSFFEWLAGGDLRTKRKEFLEKDEKKAEKSTKPFISKSSLQQRSRFLVSSLSEASSSASRFLRLEEVCKHLLLYPEQKAIMCKAGLLKTTLLLKNDSSDKAIQEQAKCVLALVGYHDPPKGDGIRILSIDGGGTRGIMAIEILRQLEAKTNKKVFELFDFICGVSSGAILSVLLGALRMSLDDCEYLYRKLSDEIFCRSTIWGTSRLMWSHAYYDTTAWVNVLKKTFGETLMIDTAKDKDTPKLAVVSAIMNLSHLQAFAFRNYDFPPRVQSYYRGSCRYRLWEGIRASGAAPGYFEEYCLDDYLHQDGGVLVNNPTALAIHEAQLLWPSDSIQCVMSLGSGRYVPAVSPSLTSTSLKTKILKIIDSATDTEAVHITVNDLLTPDTYFRLNPYLTEFLTLDENRKEKLDQMKVDAQMYLRRNEYKFSSVAQTLLRKRSLFKHSKDWLKTQKDMIF</sequence>
<evidence type="ECO:0000256" key="2">
    <source>
        <dbReference type="ARBA" id="ARBA00022963"/>
    </source>
</evidence>
<feature type="active site" description="Proton acceptor" evidence="4">
    <location>
        <position position="453"/>
    </location>
</feature>
<evidence type="ECO:0000313" key="7">
    <source>
        <dbReference type="Proteomes" id="UP000499080"/>
    </source>
</evidence>
<dbReference type="PANTHER" id="PTHR24185">
    <property type="entry name" value="CALCIUM-INDEPENDENT PHOSPHOLIPASE A2-GAMMA"/>
    <property type="match status" value="1"/>
</dbReference>
<feature type="short sequence motif" description="GXSXG" evidence="4">
    <location>
        <begin position="308"/>
        <end position="312"/>
    </location>
</feature>
<dbReference type="SUPFAM" id="SSF52151">
    <property type="entry name" value="FabD/lysophospholipase-like"/>
    <property type="match status" value="1"/>
</dbReference>
<dbReference type="InterPro" id="IPR002641">
    <property type="entry name" value="PNPLA_dom"/>
</dbReference>